<evidence type="ECO:0000313" key="11">
    <source>
        <dbReference type="EMBL" id="QHI95144.1"/>
    </source>
</evidence>
<dbReference type="GO" id="GO:0005886">
    <property type="term" value="C:plasma membrane"/>
    <property type="evidence" value="ECO:0007669"/>
    <property type="project" value="UniProtKB-SubCell"/>
</dbReference>
<feature type="transmembrane region" description="Helical" evidence="10">
    <location>
        <begin position="84"/>
        <end position="103"/>
    </location>
</feature>
<dbReference type="RefSeq" id="WP_160618222.1">
    <property type="nucleotide sequence ID" value="NZ_CP047652.1"/>
</dbReference>
<gene>
    <name evidence="11" type="ORF">GT348_01540</name>
</gene>
<evidence type="ECO:0000256" key="9">
    <source>
        <dbReference type="RuleBase" id="RU003942"/>
    </source>
</evidence>
<dbReference type="AlphaFoldDB" id="A0A6P1NFC8"/>
<comment type="subcellular location">
    <subcellularLocation>
        <location evidence="1 9">Cell membrane</location>
        <topology evidence="1 9">Multi-pass membrane protein</topology>
    </subcellularLocation>
</comment>
<dbReference type="SUPFAM" id="SSF103481">
    <property type="entry name" value="Multidrug resistance efflux transporter EmrE"/>
    <property type="match status" value="1"/>
</dbReference>
<dbReference type="PANTHER" id="PTHR30561:SF0">
    <property type="entry name" value="GUANIDINIUM EXPORTER"/>
    <property type="match status" value="1"/>
</dbReference>
<keyword evidence="12" id="KW-1185">Reference proteome</keyword>
<keyword evidence="6 10" id="KW-0472">Membrane</keyword>
<comment type="similarity">
    <text evidence="7">Belongs to the drug/metabolite transporter (DMT) superfamily. Small multidrug resistance (SMR) (TC 2.A.7.1) family. Gdx/SugE subfamily.</text>
</comment>
<evidence type="ECO:0000256" key="5">
    <source>
        <dbReference type="ARBA" id="ARBA00022989"/>
    </source>
</evidence>
<evidence type="ECO:0000256" key="7">
    <source>
        <dbReference type="ARBA" id="ARBA00038151"/>
    </source>
</evidence>
<evidence type="ECO:0000256" key="6">
    <source>
        <dbReference type="ARBA" id="ARBA00023136"/>
    </source>
</evidence>
<evidence type="ECO:0000256" key="3">
    <source>
        <dbReference type="ARBA" id="ARBA00022475"/>
    </source>
</evidence>
<dbReference type="Gene3D" id="1.10.3730.20">
    <property type="match status" value="1"/>
</dbReference>
<evidence type="ECO:0000313" key="12">
    <source>
        <dbReference type="Proteomes" id="UP000463975"/>
    </source>
</evidence>
<dbReference type="InterPro" id="IPR045324">
    <property type="entry name" value="Small_multidrug_res"/>
</dbReference>
<dbReference type="InterPro" id="IPR000390">
    <property type="entry name" value="Small_drug/metabolite_transptr"/>
</dbReference>
<dbReference type="Pfam" id="PF00893">
    <property type="entry name" value="Multi_Drug_Res"/>
    <property type="match status" value="1"/>
</dbReference>
<reference evidence="11 12" key="1">
    <citation type="submission" date="2020-01" db="EMBL/GenBank/DDBJ databases">
        <title>Genome sequencing of strain KACC 21507.</title>
        <authorList>
            <person name="Heo J."/>
            <person name="Kim S.-J."/>
            <person name="Kim J.-S."/>
            <person name="Hong S.-B."/>
            <person name="Kwon S.-W."/>
        </authorList>
    </citation>
    <scope>NUCLEOTIDE SEQUENCE [LARGE SCALE GENOMIC DNA]</scope>
    <source>
        <strain evidence="11 12">KACC 21507</strain>
    </source>
</reference>
<evidence type="ECO:0000256" key="8">
    <source>
        <dbReference type="ARBA" id="ARBA00039168"/>
    </source>
</evidence>
<evidence type="ECO:0000256" key="1">
    <source>
        <dbReference type="ARBA" id="ARBA00004651"/>
    </source>
</evidence>
<sequence>MSWFYLVMSGLLEIGFTTCLRFVKSWLDIGWAIGVVFFLAASIACFQLATRTIPLGTGYAIWTALGTVGTVLFGVLFFQEPISLLRFGFITGILFCVIGLKVTGG</sequence>
<dbReference type="KEGG" id="bomb:GT348_01540"/>
<evidence type="ECO:0000256" key="2">
    <source>
        <dbReference type="ARBA" id="ARBA00022448"/>
    </source>
</evidence>
<keyword evidence="2" id="KW-0813">Transport</keyword>
<dbReference type="PANTHER" id="PTHR30561">
    <property type="entry name" value="SMR FAMILY PROTON-DEPENDENT DRUG EFFLUX TRANSPORTER SUGE"/>
    <property type="match status" value="1"/>
</dbReference>
<dbReference type="InterPro" id="IPR037185">
    <property type="entry name" value="EmrE-like"/>
</dbReference>
<name>A0A6P1NFC8_9PROT</name>
<accession>A0A6P1NFC8</accession>
<feature type="transmembrane region" description="Helical" evidence="10">
    <location>
        <begin position="56"/>
        <end position="78"/>
    </location>
</feature>
<proteinExistence type="inferred from homology"/>
<protein>
    <recommendedName>
        <fullName evidence="8">Guanidinium exporter</fullName>
    </recommendedName>
</protein>
<keyword evidence="4 9" id="KW-0812">Transmembrane</keyword>
<dbReference type="GO" id="GO:0022857">
    <property type="term" value="F:transmembrane transporter activity"/>
    <property type="evidence" value="ECO:0007669"/>
    <property type="project" value="InterPro"/>
</dbReference>
<dbReference type="EMBL" id="CP047652">
    <property type="protein sequence ID" value="QHI95144.1"/>
    <property type="molecule type" value="Genomic_DNA"/>
</dbReference>
<evidence type="ECO:0000256" key="4">
    <source>
        <dbReference type="ARBA" id="ARBA00022692"/>
    </source>
</evidence>
<keyword evidence="3" id="KW-1003">Cell membrane</keyword>
<keyword evidence="5 10" id="KW-1133">Transmembrane helix</keyword>
<dbReference type="Proteomes" id="UP000463975">
    <property type="component" value="Chromosome"/>
</dbReference>
<evidence type="ECO:0000256" key="10">
    <source>
        <dbReference type="SAM" id="Phobius"/>
    </source>
</evidence>
<organism evidence="11 12">
    <name type="scientific">Aristophania vespae</name>
    <dbReference type="NCBI Taxonomy" id="2697033"/>
    <lineage>
        <taxon>Bacteria</taxon>
        <taxon>Pseudomonadati</taxon>
        <taxon>Pseudomonadota</taxon>
        <taxon>Alphaproteobacteria</taxon>
        <taxon>Acetobacterales</taxon>
        <taxon>Acetobacteraceae</taxon>
        <taxon>Aristophania</taxon>
    </lineage>
</organism>
<feature type="transmembrane region" description="Helical" evidence="10">
    <location>
        <begin position="29"/>
        <end position="49"/>
    </location>
</feature>